<proteinExistence type="predicted"/>
<name>A0A7X6B034_STRMQ</name>
<gene>
    <name evidence="2" type="ORF">SMALB_7234</name>
</gene>
<feature type="compositionally biased region" description="Pro residues" evidence="1">
    <location>
        <begin position="28"/>
        <end position="52"/>
    </location>
</feature>
<keyword evidence="2" id="KW-0396">Initiation factor</keyword>
<dbReference type="Proteomes" id="UP000536624">
    <property type="component" value="Unassembled WGS sequence"/>
</dbReference>
<keyword evidence="2" id="KW-0648">Protein biosynthesis</keyword>
<accession>A0A7X6B034</accession>
<dbReference type="EMBL" id="JAALLH010000001">
    <property type="protein sequence ID" value="NIY69129.1"/>
    <property type="molecule type" value="Genomic_DNA"/>
</dbReference>
<evidence type="ECO:0000256" key="1">
    <source>
        <dbReference type="SAM" id="MobiDB-lite"/>
    </source>
</evidence>
<feature type="region of interest" description="Disordered" evidence="1">
    <location>
        <begin position="1"/>
        <end position="161"/>
    </location>
</feature>
<comment type="caution">
    <text evidence="2">The sequence shown here is derived from an EMBL/GenBank/DDBJ whole genome shotgun (WGS) entry which is preliminary data.</text>
</comment>
<dbReference type="AlphaFoldDB" id="A0A7X6B034"/>
<sequence length="161" mass="16146">MGPNKPFGPTPLPCPGPGLGWAAGGLFPTPPLPEPGGKPPAPRPGAPPPRAGPRPRGPDAPPSARRPTTERPVPRPEQPTPRPHAGLAARCRHGIGPSSQGRSRLVRDAAATWGPGPAPVRGGAGWGTNAPAASPLSQGGKPPPGDRPRAPGHSSHPGSRS</sequence>
<evidence type="ECO:0000313" key="2">
    <source>
        <dbReference type="EMBL" id="NIY69129.1"/>
    </source>
</evidence>
<evidence type="ECO:0000313" key="3">
    <source>
        <dbReference type="Proteomes" id="UP000536624"/>
    </source>
</evidence>
<organism evidence="2 3">
    <name type="scientific">Streptomyces malaysiensis</name>
    <dbReference type="NCBI Taxonomy" id="92644"/>
    <lineage>
        <taxon>Bacteria</taxon>
        <taxon>Bacillati</taxon>
        <taxon>Actinomycetota</taxon>
        <taxon>Actinomycetes</taxon>
        <taxon>Kitasatosporales</taxon>
        <taxon>Streptomycetaceae</taxon>
        <taxon>Streptomyces</taxon>
        <taxon>Streptomyces violaceusniger group</taxon>
    </lineage>
</organism>
<dbReference type="GO" id="GO:0003743">
    <property type="term" value="F:translation initiation factor activity"/>
    <property type="evidence" value="ECO:0007669"/>
    <property type="project" value="UniProtKB-KW"/>
</dbReference>
<reference evidence="2 3" key="1">
    <citation type="submission" date="2020-02" db="EMBL/GenBank/DDBJ databases">
        <title>Streptomyces malaysiensis DSM14702 (JHCC583434, PFL_A843) Genome sequencing and assembly.</title>
        <authorList>
            <person name="Samborskyy M."/>
        </authorList>
    </citation>
    <scope>NUCLEOTIDE SEQUENCE [LARGE SCALE GENOMIC DNA]</scope>
    <source>
        <strain evidence="2 3">DSM 14702</strain>
    </source>
</reference>
<feature type="compositionally biased region" description="Pro residues" evidence="1">
    <location>
        <begin position="1"/>
        <end position="16"/>
    </location>
</feature>
<protein>
    <submittedName>
        <fullName evidence="2">Translation initiation factor IF-2</fullName>
    </submittedName>
</protein>
<dbReference type="PRINTS" id="PR01217">
    <property type="entry name" value="PRICHEXTENSN"/>
</dbReference>